<dbReference type="NCBIfam" id="TIGR04167">
    <property type="entry name" value="rSAM_SeCys"/>
    <property type="match status" value="1"/>
</dbReference>
<dbReference type="InterPro" id="IPR009057">
    <property type="entry name" value="Homeodomain-like_sf"/>
</dbReference>
<protein>
    <submittedName>
        <fullName evidence="8">Uncharacterized protein</fullName>
    </submittedName>
</protein>
<dbReference type="AlphaFoldDB" id="A0AAV9I8D8"/>
<feature type="domain" description="HTH myb-type" evidence="7">
    <location>
        <begin position="173"/>
        <end position="227"/>
    </location>
</feature>
<dbReference type="InterPro" id="IPR007197">
    <property type="entry name" value="rSAM"/>
</dbReference>
<dbReference type="InterPro" id="IPR017884">
    <property type="entry name" value="SANT_dom"/>
</dbReference>
<gene>
    <name evidence="8" type="ORF">GAYE_PCTG70G1514</name>
</gene>
<dbReference type="GO" id="GO:0003824">
    <property type="term" value="F:catalytic activity"/>
    <property type="evidence" value="ECO:0007669"/>
    <property type="project" value="InterPro"/>
</dbReference>
<keyword evidence="2" id="KW-0479">Metal-binding</keyword>
<evidence type="ECO:0000313" key="8">
    <source>
        <dbReference type="EMBL" id="KAK4523618.1"/>
    </source>
</evidence>
<dbReference type="Pfam" id="PF00249">
    <property type="entry name" value="Myb_DNA-binding"/>
    <property type="match status" value="1"/>
</dbReference>
<feature type="domain" description="SANT" evidence="6">
    <location>
        <begin position="281"/>
        <end position="319"/>
    </location>
</feature>
<evidence type="ECO:0000259" key="5">
    <source>
        <dbReference type="PROSITE" id="PS50090"/>
    </source>
</evidence>
<dbReference type="SFLD" id="SFLDS00029">
    <property type="entry name" value="Radical_SAM"/>
    <property type="match status" value="1"/>
</dbReference>
<evidence type="ECO:0000256" key="4">
    <source>
        <dbReference type="ARBA" id="ARBA00023014"/>
    </source>
</evidence>
<evidence type="ECO:0000259" key="6">
    <source>
        <dbReference type="PROSITE" id="PS51293"/>
    </source>
</evidence>
<evidence type="ECO:0000313" key="9">
    <source>
        <dbReference type="Proteomes" id="UP001300502"/>
    </source>
</evidence>
<keyword evidence="1" id="KW-0949">S-adenosyl-L-methionine</keyword>
<evidence type="ECO:0000256" key="3">
    <source>
        <dbReference type="ARBA" id="ARBA00023004"/>
    </source>
</evidence>
<dbReference type="Proteomes" id="UP001300502">
    <property type="component" value="Unassembled WGS sequence"/>
</dbReference>
<dbReference type="SUPFAM" id="SSF102114">
    <property type="entry name" value="Radical SAM enzymes"/>
    <property type="match status" value="1"/>
</dbReference>
<name>A0AAV9I8D8_9RHOD</name>
<dbReference type="InterPro" id="IPR026351">
    <property type="entry name" value="rSAM_ArsS-like"/>
</dbReference>
<dbReference type="Pfam" id="PF13921">
    <property type="entry name" value="Myb_DNA-bind_6"/>
    <property type="match status" value="2"/>
</dbReference>
<evidence type="ECO:0000256" key="2">
    <source>
        <dbReference type="ARBA" id="ARBA00022723"/>
    </source>
</evidence>
<feature type="domain" description="HTH myb-type" evidence="7">
    <location>
        <begin position="228"/>
        <end position="273"/>
    </location>
</feature>
<dbReference type="GO" id="GO:0051536">
    <property type="term" value="F:iron-sulfur cluster binding"/>
    <property type="evidence" value="ECO:0007669"/>
    <property type="project" value="UniProtKB-KW"/>
</dbReference>
<feature type="domain" description="HTH myb-type" evidence="7">
    <location>
        <begin position="276"/>
        <end position="318"/>
    </location>
</feature>
<dbReference type="SMART" id="SM00717">
    <property type="entry name" value="SANT"/>
    <property type="match status" value="5"/>
</dbReference>
<reference evidence="8 9" key="1">
    <citation type="submission" date="2022-07" db="EMBL/GenBank/DDBJ databases">
        <title>Genome-wide signatures of adaptation to extreme environments.</title>
        <authorList>
            <person name="Cho C.H."/>
            <person name="Yoon H.S."/>
        </authorList>
    </citation>
    <scope>NUCLEOTIDE SEQUENCE [LARGE SCALE GENOMIC DNA]</scope>
    <source>
        <strain evidence="8 9">108.79 E11</strain>
    </source>
</reference>
<dbReference type="PROSITE" id="PS50090">
    <property type="entry name" value="MYB_LIKE"/>
    <property type="match status" value="3"/>
</dbReference>
<dbReference type="PANTHER" id="PTHR43728:SF1">
    <property type="entry name" value="FE-S OXIDOREDUCTASE"/>
    <property type="match status" value="1"/>
</dbReference>
<comment type="caution">
    <text evidence="8">The sequence shown here is derived from an EMBL/GenBank/DDBJ whole genome shotgun (WGS) entry which is preliminary data.</text>
</comment>
<feature type="domain" description="Myb-like" evidence="5">
    <location>
        <begin position="276"/>
        <end position="318"/>
    </location>
</feature>
<dbReference type="PANTHER" id="PTHR43728">
    <property type="entry name" value="SLR0304 PROTEIN"/>
    <property type="match status" value="1"/>
</dbReference>
<proteinExistence type="predicted"/>
<feature type="domain" description="Myb-like" evidence="5">
    <location>
        <begin position="224"/>
        <end position="274"/>
    </location>
</feature>
<dbReference type="InterPro" id="IPR001005">
    <property type="entry name" value="SANT/Myb"/>
</dbReference>
<dbReference type="InterPro" id="IPR017930">
    <property type="entry name" value="Myb_dom"/>
</dbReference>
<dbReference type="Gene3D" id="3.20.20.70">
    <property type="entry name" value="Aldolase class I"/>
    <property type="match status" value="1"/>
</dbReference>
<dbReference type="EMBL" id="JANCYU010000017">
    <property type="protein sequence ID" value="KAK4523618.1"/>
    <property type="molecule type" value="Genomic_DNA"/>
</dbReference>
<keyword evidence="9" id="KW-1185">Reference proteome</keyword>
<dbReference type="Gene3D" id="1.10.10.60">
    <property type="entry name" value="Homeodomain-like"/>
    <property type="match status" value="4"/>
</dbReference>
<evidence type="ECO:0000256" key="1">
    <source>
        <dbReference type="ARBA" id="ARBA00022691"/>
    </source>
</evidence>
<keyword evidence="3" id="KW-0408">Iron</keyword>
<feature type="domain" description="Myb-like" evidence="5">
    <location>
        <begin position="173"/>
        <end position="223"/>
    </location>
</feature>
<dbReference type="InterPro" id="IPR024521">
    <property type="entry name" value="ArsS-like_C"/>
</dbReference>
<dbReference type="Pfam" id="PF12345">
    <property type="entry name" value="DUF3641"/>
    <property type="match status" value="1"/>
</dbReference>
<sequence>MVVTWDAVNTCWIIPFSYPLLGRCGCIRAKQNLCRFSSLLYKATSHQSRWKKRNRCFVIIAKNEEPQADSRFSRWSTYTRFNKSDDEKLLYLRDEQHKTWSDISAELGRSISSCLSRYQLLKSKEPINLHFSTEEDLRLKQMVQQGKSWVEIARILKKPYPHVCKRRYEDTLKNENRRGEFTAEEDNKIKELVKKYGAKWSLIAQELKTRTPHQCLLRYERVLRPDLKRGAFQEEEDNLLKKLYEKYGAQWSKIEKEMPWRSSVQLRKRYCTLKEQANRNKNPWSREEEDKLIALFEKYGRKWTRIAKELGNRTASQCMYQIEECASRRDDLKKILTWTRERDQELKDLVRLYGKHWNDFWMLMKNLWNEEERRALFILPSRCPTSWKASQWNRKQRKICCFCCCSSADKPNAFDALLRQHDLQPLKRRAIHTVQVNIGLYCNMACSHCHVESSPSRKETMSPKVAERILQLISRTPSIQLLDITGGAPELHNMFRPLVLAASAMGIKVQDRCNLTVLWEPGQEDLAEFLARHQVDIVASLPCYEEANVRKQRGDGTFDKSIRALQLLNSWGYGRDGTRKLHLVYNPVEPHLPGNQSVLEQKYKKELAEKFSIQFDKLFCITNMPIRRYGHDLKRRGKWNAYWSLLERSFQPDNVPHVMCLDQVHISFDGSFYDCDFHYAVGLKEKYQRNIWQVDDLNSLCNNAIQTASHCLGCTAGYGSSCQGSLS</sequence>
<dbReference type="CDD" id="cd00167">
    <property type="entry name" value="SANT"/>
    <property type="match status" value="3"/>
</dbReference>
<organism evidence="8 9">
    <name type="scientific">Galdieria yellowstonensis</name>
    <dbReference type="NCBI Taxonomy" id="3028027"/>
    <lineage>
        <taxon>Eukaryota</taxon>
        <taxon>Rhodophyta</taxon>
        <taxon>Bangiophyceae</taxon>
        <taxon>Galdieriales</taxon>
        <taxon>Galdieriaceae</taxon>
        <taxon>Galdieria</taxon>
    </lineage>
</organism>
<dbReference type="GO" id="GO:0046872">
    <property type="term" value="F:metal ion binding"/>
    <property type="evidence" value="ECO:0007669"/>
    <property type="project" value="UniProtKB-KW"/>
</dbReference>
<dbReference type="PROSITE" id="PS51294">
    <property type="entry name" value="HTH_MYB"/>
    <property type="match status" value="3"/>
</dbReference>
<dbReference type="PROSITE" id="PS51293">
    <property type="entry name" value="SANT"/>
    <property type="match status" value="1"/>
</dbReference>
<evidence type="ECO:0000259" key="7">
    <source>
        <dbReference type="PROSITE" id="PS51294"/>
    </source>
</evidence>
<dbReference type="Pfam" id="PF04055">
    <property type="entry name" value="Radical_SAM"/>
    <property type="match status" value="1"/>
</dbReference>
<dbReference type="InterPro" id="IPR058240">
    <property type="entry name" value="rSAM_sf"/>
</dbReference>
<dbReference type="InterPro" id="IPR013785">
    <property type="entry name" value="Aldolase_TIM"/>
</dbReference>
<accession>A0AAV9I8D8</accession>
<keyword evidence="4" id="KW-0411">Iron-sulfur</keyword>
<dbReference type="CDD" id="cd01335">
    <property type="entry name" value="Radical_SAM"/>
    <property type="match status" value="1"/>
</dbReference>
<dbReference type="SUPFAM" id="SSF46689">
    <property type="entry name" value="Homeodomain-like"/>
    <property type="match status" value="4"/>
</dbReference>